<feature type="compositionally biased region" description="Pro residues" evidence="1">
    <location>
        <begin position="69"/>
        <end position="94"/>
    </location>
</feature>
<comment type="caution">
    <text evidence="2">The sequence shown here is derived from an EMBL/GenBank/DDBJ whole genome shotgun (WGS) entry which is preliminary data.</text>
</comment>
<protein>
    <submittedName>
        <fullName evidence="2">Uncharacterized protein</fullName>
    </submittedName>
</protein>
<proteinExistence type="predicted"/>
<gene>
    <name evidence="2" type="ORF">UK23_37405</name>
</gene>
<dbReference type="PATRIC" id="fig|68170.10.peg.9763"/>
<dbReference type="EMBL" id="JYJG01000353">
    <property type="protein sequence ID" value="KJK42375.1"/>
    <property type="molecule type" value="Genomic_DNA"/>
</dbReference>
<evidence type="ECO:0000313" key="3">
    <source>
        <dbReference type="Proteomes" id="UP000033393"/>
    </source>
</evidence>
<dbReference type="AlphaFoldDB" id="A0A0F0GG89"/>
<reference evidence="2 3" key="1">
    <citation type="submission" date="2015-02" db="EMBL/GenBank/DDBJ databases">
        <authorList>
            <person name="Ju K.-S."/>
            <person name="Doroghazi J.R."/>
            <person name="Metcalf W."/>
        </authorList>
    </citation>
    <scope>NUCLEOTIDE SEQUENCE [LARGE SCALE GENOMIC DNA]</scope>
    <source>
        <strain evidence="2 3">NRRL B-16140</strain>
    </source>
</reference>
<name>A0A0F0GG89_LENAE</name>
<dbReference type="RefSeq" id="WP_045316505.1">
    <property type="nucleotide sequence ID" value="NZ_JYJG01000353.1"/>
</dbReference>
<evidence type="ECO:0000256" key="1">
    <source>
        <dbReference type="SAM" id="MobiDB-lite"/>
    </source>
</evidence>
<keyword evidence="3" id="KW-1185">Reference proteome</keyword>
<feature type="region of interest" description="Disordered" evidence="1">
    <location>
        <begin position="66"/>
        <end position="101"/>
    </location>
</feature>
<dbReference type="Proteomes" id="UP000033393">
    <property type="component" value="Unassembled WGS sequence"/>
</dbReference>
<evidence type="ECO:0000313" key="2">
    <source>
        <dbReference type="EMBL" id="KJK42375.1"/>
    </source>
</evidence>
<accession>A0A0F0GG89</accession>
<sequence length="109" mass="11538">MTLATTAAALYLRAKAQLHHLTRASAPQADHNHPRSPIVLAFPFHATGAQKRRRPRRPLATAIRRLLPAYPPAPPGPLPPADPAPASLPPPSSLAPPKSSCRLCAADTV</sequence>
<organism evidence="2 3">
    <name type="scientific">Lentzea aerocolonigenes</name>
    <name type="common">Lechevalieria aerocolonigenes</name>
    <name type="synonym">Saccharothrix aerocolonigenes</name>
    <dbReference type="NCBI Taxonomy" id="68170"/>
    <lineage>
        <taxon>Bacteria</taxon>
        <taxon>Bacillati</taxon>
        <taxon>Actinomycetota</taxon>
        <taxon>Actinomycetes</taxon>
        <taxon>Pseudonocardiales</taxon>
        <taxon>Pseudonocardiaceae</taxon>
        <taxon>Lentzea</taxon>
    </lineage>
</organism>